<dbReference type="Gene3D" id="1.25.10.10">
    <property type="entry name" value="Leucine-rich Repeat Variant"/>
    <property type="match status" value="2"/>
</dbReference>
<dbReference type="InterPro" id="IPR057600">
    <property type="entry name" value="TORTIFOLIA1/SINE1-2_N"/>
</dbReference>
<dbReference type="InterPro" id="IPR057599">
    <property type="entry name" value="TORTIFOLIA1/TORL1-2_C"/>
</dbReference>
<sequence>MAQVKGVGNKGGGNSDGRSKTGSGVKSGGSSATPQIMLIELKQRILCALNKLADRDTQHIAVEDLERIAETLTPEGISLYLSCLYDTDAQQKPAVRKECVKMFGTLASLHEDLLSPHLSKIIINIVKRLRDPDSSIRDACVDTMGTLAARVSAGNAGGNDGNAVTAFSGALGVFAKPLFDVLNEQSKSVQAGAALCLAGIIDNLRDPPIASLQRLCPRIIKLLNSATFTAKSSLLSVLSSIVQVGGTPSHQSLAMVLVCVQECLKSNDWATRKAAAETLACVASTVGLPLGTFKNGVVDSLEACRFDKVKPVRDMVIQTVQVWKRIPGSDSEQEKISTLKESACIEASESQSKKKGENAKDSAISQKHSAYSSSDSESQDGGCFGFVHSKSAVHKVCNDAQKKRALHAEKKSNAPFFSNVERKDTTNWQIDIALPRVLTDSTQSASTMDASKKLMTEQRTYQEHVSEEERKQSCVTREPDSTNTACNSVNQSDINVLEDGGTGMIKSQRATIKHSSCTDSASLIEETEITSWSIEGGVTSSSSSSVNDIQGINSESDSAFIRQKLFHIENQQTVIVELLQNLMSRSDEGLSKLEARIAGVESVIGSLTTDLANAKVFRPQNPSDMVNSKSWKKSETSSFSHDRPRSTESLLSARSGRVSPLSISQQTTGVSTFSDNRLVPGVSPRLSTFYSESHANPWRVHVDVHSESIQRRFRNEMEGLPIVNKNVQDTGSACRLGEGPSARSIWQASKDEATLAAIRGAGDDGRSKLPDSLNSTLGTKLSTAEVKPELAVHKVGGQGKGPFWSLWARAAEFLRSGDVDSAFIEVLCAGDELLLVRLMSRTGPVLEHLSSGTIHELLQTVIQLMLQQSFLDVIIPWIQQVSDLVANNGGDCLGLSLDAKRNIVGSLEETSTLSLSEKWMAATIHELAVHLATAWGLVRAR</sequence>
<dbReference type="PANTHER" id="PTHR31355">
    <property type="entry name" value="MICROTUBULE-ASSOCIATED PROTEIN TORTIFOLIA1"/>
    <property type="match status" value="1"/>
</dbReference>
<dbReference type="GO" id="GO:0008017">
    <property type="term" value="F:microtubule binding"/>
    <property type="evidence" value="ECO:0007669"/>
    <property type="project" value="InterPro"/>
</dbReference>
<dbReference type="InterPro" id="IPR011989">
    <property type="entry name" value="ARM-like"/>
</dbReference>
<feature type="domain" description="TORTIFOLIA1/TORL1-2 C-terminal" evidence="2">
    <location>
        <begin position="803"/>
        <end position="935"/>
    </location>
</feature>
<feature type="region of interest" description="Disordered" evidence="1">
    <location>
        <begin position="622"/>
        <end position="663"/>
    </location>
</feature>
<dbReference type="Pfam" id="PF24714">
    <property type="entry name" value="TOR1L1_N"/>
    <property type="match status" value="1"/>
</dbReference>
<gene>
    <name evidence="4" type="ORF">KP509_28G043900</name>
</gene>
<dbReference type="GO" id="GO:0005874">
    <property type="term" value="C:microtubule"/>
    <property type="evidence" value="ECO:0007669"/>
    <property type="project" value="InterPro"/>
</dbReference>
<dbReference type="OrthoDB" id="1904066at2759"/>
<organism evidence="4 5">
    <name type="scientific">Ceratopteris richardii</name>
    <name type="common">Triangle waterfern</name>
    <dbReference type="NCBI Taxonomy" id="49495"/>
    <lineage>
        <taxon>Eukaryota</taxon>
        <taxon>Viridiplantae</taxon>
        <taxon>Streptophyta</taxon>
        <taxon>Embryophyta</taxon>
        <taxon>Tracheophyta</taxon>
        <taxon>Polypodiopsida</taxon>
        <taxon>Polypodiidae</taxon>
        <taxon>Polypodiales</taxon>
        <taxon>Pteridineae</taxon>
        <taxon>Pteridaceae</taxon>
        <taxon>Parkerioideae</taxon>
        <taxon>Ceratopteris</taxon>
    </lineage>
</organism>
<keyword evidence="5" id="KW-1185">Reference proteome</keyword>
<proteinExistence type="predicted"/>
<dbReference type="FunFam" id="1.25.10.10:FF:000549">
    <property type="entry name" value="ARM repeat superfamily protein"/>
    <property type="match status" value="1"/>
</dbReference>
<name>A0A8T2RDB8_CERRI</name>
<dbReference type="EMBL" id="CM035433">
    <property type="protein sequence ID" value="KAH7293817.1"/>
    <property type="molecule type" value="Genomic_DNA"/>
</dbReference>
<feature type="compositionally biased region" description="Basic and acidic residues" evidence="1">
    <location>
        <begin position="351"/>
        <end position="360"/>
    </location>
</feature>
<comment type="caution">
    <text evidence="4">The sequence shown here is derived from an EMBL/GenBank/DDBJ whole genome shotgun (WGS) entry which is preliminary data.</text>
</comment>
<evidence type="ECO:0000259" key="3">
    <source>
        <dbReference type="Pfam" id="PF24714"/>
    </source>
</evidence>
<dbReference type="PANTHER" id="PTHR31355:SF7">
    <property type="entry name" value="MICROTUBULE-ASSOCIATED PROTEIN TORTIFOLIA1"/>
    <property type="match status" value="1"/>
</dbReference>
<evidence type="ECO:0000259" key="2">
    <source>
        <dbReference type="Pfam" id="PF24713"/>
    </source>
</evidence>
<evidence type="ECO:0000313" key="5">
    <source>
        <dbReference type="Proteomes" id="UP000825935"/>
    </source>
</evidence>
<feature type="region of interest" description="Disordered" evidence="1">
    <location>
        <begin position="462"/>
        <end position="488"/>
    </location>
</feature>
<reference evidence="4" key="1">
    <citation type="submission" date="2021-08" db="EMBL/GenBank/DDBJ databases">
        <title>WGS assembly of Ceratopteris richardii.</title>
        <authorList>
            <person name="Marchant D.B."/>
            <person name="Chen G."/>
            <person name="Jenkins J."/>
            <person name="Shu S."/>
            <person name="Leebens-Mack J."/>
            <person name="Grimwood J."/>
            <person name="Schmutz J."/>
            <person name="Soltis P."/>
            <person name="Soltis D."/>
            <person name="Chen Z.-H."/>
        </authorList>
    </citation>
    <scope>NUCLEOTIDE SEQUENCE</scope>
    <source>
        <strain evidence="4">Whitten #5841</strain>
        <tissue evidence="4">Leaf</tissue>
    </source>
</reference>
<feature type="compositionally biased region" description="Basic and acidic residues" evidence="1">
    <location>
        <begin position="462"/>
        <end position="480"/>
    </location>
</feature>
<dbReference type="OMA" id="CHIESQQ"/>
<protein>
    <submittedName>
        <fullName evidence="4">Uncharacterized protein</fullName>
    </submittedName>
</protein>
<dbReference type="InterPro" id="IPR033337">
    <property type="entry name" value="TORTIFOLIA1/SINE1-2"/>
</dbReference>
<dbReference type="AlphaFoldDB" id="A0A8T2RDB8"/>
<dbReference type="InterPro" id="IPR016024">
    <property type="entry name" value="ARM-type_fold"/>
</dbReference>
<feature type="region of interest" description="Disordered" evidence="1">
    <location>
        <begin position="1"/>
        <end position="31"/>
    </location>
</feature>
<accession>A0A8T2RDB8</accession>
<feature type="compositionally biased region" description="Low complexity" evidence="1">
    <location>
        <begin position="20"/>
        <end position="31"/>
    </location>
</feature>
<dbReference type="Pfam" id="PF24713">
    <property type="entry name" value="TOR1L1_C"/>
    <property type="match status" value="1"/>
</dbReference>
<feature type="region of interest" description="Disordered" evidence="1">
    <location>
        <begin position="347"/>
        <end position="379"/>
    </location>
</feature>
<evidence type="ECO:0000313" key="4">
    <source>
        <dbReference type="EMBL" id="KAH7293817.1"/>
    </source>
</evidence>
<evidence type="ECO:0000256" key="1">
    <source>
        <dbReference type="SAM" id="MobiDB-lite"/>
    </source>
</evidence>
<feature type="domain" description="TORTIFOLIA1/SINE1-2 N-terminal" evidence="3">
    <location>
        <begin position="40"/>
        <end position="324"/>
    </location>
</feature>
<dbReference type="Proteomes" id="UP000825935">
    <property type="component" value="Chromosome 28"/>
</dbReference>
<feature type="compositionally biased region" description="Basic and acidic residues" evidence="1">
    <location>
        <begin position="632"/>
        <end position="646"/>
    </location>
</feature>
<dbReference type="SUPFAM" id="SSF48371">
    <property type="entry name" value="ARM repeat"/>
    <property type="match status" value="1"/>
</dbReference>